<proteinExistence type="predicted"/>
<protein>
    <submittedName>
        <fullName evidence="5">C2 domain-containing protein</fullName>
    </submittedName>
</protein>
<keyword evidence="4" id="KW-1185">Reference proteome</keyword>
<dbReference type="WBParaSite" id="nRc.2.0.1.t21345-RA">
    <property type="protein sequence ID" value="nRc.2.0.1.t21345-RA"/>
    <property type="gene ID" value="nRc.2.0.1.g21345"/>
</dbReference>
<sequence length="315" mass="35572">MTDDFMGLAFLNMGHYLALTQSGSVQSRIPLEIPEDVGLYAGYLTVELNMKEISEVERAQISKRTKDSSSSSTVKKAPDESQWNFIVDLVLVEAKILQVQTLDSPNGVDQDQEADFYVKFILGTQKFKSKVCRCSRNQHPKWGQRFSSRVSEDYCSLTVKLCNRFISSRVIGECSINLKLLSADRTHKKWFELENGVGKLFLTISLSAAANNINLPRGNPNIDDLKNFGASSPEEIINLLYSQPLPRGFVGRLLVTVYKAENLAAADLGGKSDPFCVLELVNQRVKTKTVYKTLEPEWNKTFLLYVKEKYFKFLN</sequence>
<organism evidence="4 5">
    <name type="scientific">Romanomermis culicivorax</name>
    <name type="common">Nematode worm</name>
    <dbReference type="NCBI Taxonomy" id="13658"/>
    <lineage>
        <taxon>Eukaryota</taxon>
        <taxon>Metazoa</taxon>
        <taxon>Ecdysozoa</taxon>
        <taxon>Nematoda</taxon>
        <taxon>Enoplea</taxon>
        <taxon>Dorylaimia</taxon>
        <taxon>Mermithida</taxon>
        <taxon>Mermithoidea</taxon>
        <taxon>Mermithidae</taxon>
        <taxon>Romanomermis</taxon>
    </lineage>
</organism>
<dbReference type="GO" id="GO:0046928">
    <property type="term" value="P:regulation of neurotransmitter secretion"/>
    <property type="evidence" value="ECO:0007669"/>
    <property type="project" value="TreeGrafter"/>
</dbReference>
<dbReference type="Proteomes" id="UP000887565">
    <property type="component" value="Unplaced"/>
</dbReference>
<dbReference type="Pfam" id="PF00168">
    <property type="entry name" value="C2"/>
    <property type="match status" value="2"/>
</dbReference>
<dbReference type="InterPro" id="IPR000008">
    <property type="entry name" value="C2_dom"/>
</dbReference>
<reference evidence="5" key="1">
    <citation type="submission" date="2022-11" db="UniProtKB">
        <authorList>
            <consortium name="WormBaseParasite"/>
        </authorList>
    </citation>
    <scope>IDENTIFICATION</scope>
</reference>
<dbReference type="PANTHER" id="PTHR45911:SF4">
    <property type="entry name" value="MULTIPLE C2 AND TRANSMEMBRANE DOMAIN-CONTAINING PROTEIN"/>
    <property type="match status" value="1"/>
</dbReference>
<accession>A0A915J5C4</accession>
<keyword evidence="2" id="KW-0106">Calcium</keyword>
<evidence type="ECO:0000313" key="5">
    <source>
        <dbReference type="WBParaSite" id="nRc.2.0.1.t21345-RA"/>
    </source>
</evidence>
<evidence type="ECO:0000259" key="3">
    <source>
        <dbReference type="PROSITE" id="PS50004"/>
    </source>
</evidence>
<feature type="domain" description="C2" evidence="3">
    <location>
        <begin position="68"/>
        <end position="191"/>
    </location>
</feature>
<dbReference type="InterPro" id="IPR035892">
    <property type="entry name" value="C2_domain_sf"/>
</dbReference>
<dbReference type="GO" id="GO:0030672">
    <property type="term" value="C:synaptic vesicle membrane"/>
    <property type="evidence" value="ECO:0007669"/>
    <property type="project" value="TreeGrafter"/>
</dbReference>
<evidence type="ECO:0000256" key="1">
    <source>
        <dbReference type="ARBA" id="ARBA00022723"/>
    </source>
</evidence>
<evidence type="ECO:0000313" key="4">
    <source>
        <dbReference type="Proteomes" id="UP000887565"/>
    </source>
</evidence>
<dbReference type="Gene3D" id="2.60.40.150">
    <property type="entry name" value="C2 domain"/>
    <property type="match status" value="2"/>
</dbReference>
<dbReference type="PROSITE" id="PS50004">
    <property type="entry name" value="C2"/>
    <property type="match status" value="2"/>
</dbReference>
<evidence type="ECO:0000256" key="2">
    <source>
        <dbReference type="ARBA" id="ARBA00022837"/>
    </source>
</evidence>
<name>A0A915J5C4_ROMCU</name>
<dbReference type="PANTHER" id="PTHR45911">
    <property type="entry name" value="C2 DOMAIN-CONTAINING PROTEIN"/>
    <property type="match status" value="1"/>
</dbReference>
<feature type="domain" description="C2" evidence="3">
    <location>
        <begin position="231"/>
        <end position="315"/>
    </location>
</feature>
<dbReference type="SUPFAM" id="SSF49562">
    <property type="entry name" value="C2 domain (Calcium/lipid-binding domain, CaLB)"/>
    <property type="match status" value="2"/>
</dbReference>
<dbReference type="SMART" id="SM00239">
    <property type="entry name" value="C2"/>
    <property type="match status" value="2"/>
</dbReference>
<keyword evidence="1" id="KW-0479">Metal-binding</keyword>
<dbReference type="GO" id="GO:0005509">
    <property type="term" value="F:calcium ion binding"/>
    <property type="evidence" value="ECO:0007669"/>
    <property type="project" value="TreeGrafter"/>
</dbReference>
<dbReference type="AlphaFoldDB" id="A0A915J5C4"/>